<keyword evidence="4" id="KW-0132">Cell division</keyword>
<proteinExistence type="inferred from homology"/>
<evidence type="ECO:0000256" key="9">
    <source>
        <dbReference type="SAM" id="MobiDB-lite"/>
    </source>
</evidence>
<evidence type="ECO:0008006" key="14">
    <source>
        <dbReference type="Google" id="ProtNLM"/>
    </source>
</evidence>
<protein>
    <recommendedName>
        <fullName evidence="14">Shugoshin</fullName>
    </recommendedName>
</protein>
<accession>A0AAN7TV19</accession>
<dbReference type="AlphaFoldDB" id="A0AAN7TV19"/>
<keyword evidence="7" id="KW-0131">Cell cycle</keyword>
<dbReference type="GO" id="GO:0045132">
    <property type="term" value="P:meiotic chromosome segregation"/>
    <property type="evidence" value="ECO:0007669"/>
    <property type="project" value="InterPro"/>
</dbReference>
<feature type="compositionally biased region" description="Polar residues" evidence="9">
    <location>
        <begin position="609"/>
        <end position="619"/>
    </location>
</feature>
<feature type="compositionally biased region" description="Polar residues" evidence="9">
    <location>
        <begin position="301"/>
        <end position="310"/>
    </location>
</feature>
<feature type="compositionally biased region" description="Low complexity" evidence="9">
    <location>
        <begin position="541"/>
        <end position="555"/>
    </location>
</feature>
<comment type="caution">
    <text evidence="12">The sequence shown here is derived from an EMBL/GenBank/DDBJ whole genome shotgun (WGS) entry which is preliminary data.</text>
</comment>
<dbReference type="GO" id="GO:0005634">
    <property type="term" value="C:nucleus"/>
    <property type="evidence" value="ECO:0007669"/>
    <property type="project" value="InterPro"/>
</dbReference>
<evidence type="ECO:0000256" key="3">
    <source>
        <dbReference type="ARBA" id="ARBA00022454"/>
    </source>
</evidence>
<evidence type="ECO:0000256" key="7">
    <source>
        <dbReference type="ARBA" id="ARBA00023306"/>
    </source>
</evidence>
<keyword evidence="3" id="KW-0158">Chromosome</keyword>
<evidence type="ECO:0000256" key="4">
    <source>
        <dbReference type="ARBA" id="ARBA00022618"/>
    </source>
</evidence>
<sequence length="711" mass="78192">MRTKSRQTVSERAPTNFDEVRRRFIRQNRELAKNNSNQSLKIRSLELEVSRLLGVNLDLREEIIRLHNEAHQATSGRVSEDAVGRFRMDLQAKLAELSGMVESMDILAHDRDGEVQIGQRGRKPVAGNWRERQPLSEVMRENLMPTITEDKQYPRRTLGADDIQAIRLSDHSSNESPELGPPPVAHFDYEDPVKQISPFRYQEESQLIEEEELSATVSVNLETRRKRRDGQPKLEIRRHSLLAQSPKKADVEPSTILRTGAKRKLADRDLDKPIRADAKDDFSFSRKPNAPSTKPVPEMKTLSSDGTEQLNAHGVDITATPPKLTRKVLGDKSVNMSPRKVSASTEKTGKPMLEKPERMQISRANSASTRKRRTSAIPQPSPPPEEVTTAIELAPPPKQPSFELPPKTPTVLDFFSPTPSEPSVTRAFEDIRAGTPPPGDLSTLSTTADGSTRPSRRARAAVNYAEPSLISKMRRPGKQMVDALTGLQDPKRAIMPASERRSDSANSMRIKAEPADDSNDTPIWKSLSQAREEVGEEQQHAASPLSAKSASSDPLAAPPGQKPYPVASSAALNTAGKSPSWSTTSLPPTTISHHLRREAPQHHPDPDPTNLNPNISLVTKTREGEDLEIYDFNESPSPASSMASLSGGRTGASHRRHSSVPKTAFSLSTVPGKGEGEGEGAVKVVESRAGSGPRVVARSERAASRRRSMML</sequence>
<evidence type="ECO:0000256" key="8">
    <source>
        <dbReference type="ARBA" id="ARBA00023328"/>
    </source>
</evidence>
<feature type="compositionally biased region" description="Basic and acidic residues" evidence="9">
    <location>
        <begin position="530"/>
        <end position="539"/>
    </location>
</feature>
<evidence type="ECO:0000256" key="2">
    <source>
        <dbReference type="ARBA" id="ARBA00010845"/>
    </source>
</evidence>
<organism evidence="12 13">
    <name type="scientific">Meristemomyces frigidus</name>
    <dbReference type="NCBI Taxonomy" id="1508187"/>
    <lineage>
        <taxon>Eukaryota</taxon>
        <taxon>Fungi</taxon>
        <taxon>Dikarya</taxon>
        <taxon>Ascomycota</taxon>
        <taxon>Pezizomycotina</taxon>
        <taxon>Dothideomycetes</taxon>
        <taxon>Dothideomycetidae</taxon>
        <taxon>Mycosphaerellales</taxon>
        <taxon>Teratosphaeriaceae</taxon>
        <taxon>Meristemomyces</taxon>
    </lineage>
</organism>
<evidence type="ECO:0000256" key="5">
    <source>
        <dbReference type="ARBA" id="ARBA00022829"/>
    </source>
</evidence>
<evidence type="ECO:0000259" key="11">
    <source>
        <dbReference type="Pfam" id="PF07558"/>
    </source>
</evidence>
<evidence type="ECO:0000313" key="13">
    <source>
        <dbReference type="Proteomes" id="UP001310890"/>
    </source>
</evidence>
<dbReference type="Pfam" id="PF07558">
    <property type="entry name" value="Shugoshin_N"/>
    <property type="match status" value="1"/>
</dbReference>
<comment type="subcellular location">
    <subcellularLocation>
        <location evidence="1">Chromosome</location>
        <location evidence="1">Centromere</location>
    </subcellularLocation>
</comment>
<dbReference type="Pfam" id="PF07557">
    <property type="entry name" value="Shugoshin_C"/>
    <property type="match status" value="1"/>
</dbReference>
<keyword evidence="8" id="KW-0137">Centromere</keyword>
<dbReference type="InterPro" id="IPR011515">
    <property type="entry name" value="Shugoshin_C"/>
</dbReference>
<feature type="compositionally biased region" description="Basic and acidic residues" evidence="9">
    <location>
        <begin position="264"/>
        <end position="284"/>
    </location>
</feature>
<evidence type="ECO:0000259" key="10">
    <source>
        <dbReference type="Pfam" id="PF07557"/>
    </source>
</evidence>
<feature type="compositionally biased region" description="Low complexity" evidence="9">
    <location>
        <begin position="635"/>
        <end position="646"/>
    </location>
</feature>
<evidence type="ECO:0000313" key="12">
    <source>
        <dbReference type="EMBL" id="KAK5116684.1"/>
    </source>
</evidence>
<keyword evidence="5" id="KW-0159">Chromosome partition</keyword>
<comment type="similarity">
    <text evidence="2">Belongs to the shugoshin family.</text>
</comment>
<evidence type="ECO:0000256" key="6">
    <source>
        <dbReference type="ARBA" id="ARBA00023054"/>
    </source>
</evidence>
<dbReference type="InterPro" id="IPR011516">
    <property type="entry name" value="Shugoshin_N"/>
</dbReference>
<evidence type="ECO:0000256" key="1">
    <source>
        <dbReference type="ARBA" id="ARBA00004584"/>
    </source>
</evidence>
<feature type="domain" description="Shugoshin C-terminal" evidence="10">
    <location>
        <begin position="453"/>
        <end position="475"/>
    </location>
</feature>
<dbReference type="EMBL" id="JAVRRL010000007">
    <property type="protein sequence ID" value="KAK5116684.1"/>
    <property type="molecule type" value="Genomic_DNA"/>
</dbReference>
<gene>
    <name evidence="12" type="ORF">LTR62_007358</name>
</gene>
<feature type="compositionally biased region" description="Basic and acidic residues" evidence="9">
    <location>
        <begin position="597"/>
        <end position="606"/>
    </location>
</feature>
<name>A0AAN7TV19_9PEZI</name>
<dbReference type="Proteomes" id="UP001310890">
    <property type="component" value="Unassembled WGS sequence"/>
</dbReference>
<dbReference type="GO" id="GO:0000779">
    <property type="term" value="C:condensed chromosome, centromeric region"/>
    <property type="evidence" value="ECO:0007669"/>
    <property type="project" value="UniProtKB-ARBA"/>
</dbReference>
<feature type="compositionally biased region" description="Polar residues" evidence="9">
    <location>
        <begin position="442"/>
        <end position="453"/>
    </location>
</feature>
<feature type="compositionally biased region" description="Low complexity" evidence="9">
    <location>
        <begin position="578"/>
        <end position="590"/>
    </location>
</feature>
<feature type="region of interest" description="Disordered" evidence="9">
    <location>
        <begin position="223"/>
        <end position="711"/>
    </location>
</feature>
<reference evidence="12" key="1">
    <citation type="submission" date="2023-08" db="EMBL/GenBank/DDBJ databases">
        <title>Black Yeasts Isolated from many extreme environments.</title>
        <authorList>
            <person name="Coleine C."/>
            <person name="Stajich J.E."/>
            <person name="Selbmann L."/>
        </authorList>
    </citation>
    <scope>NUCLEOTIDE SEQUENCE</scope>
    <source>
        <strain evidence="12">CCFEE 5401</strain>
    </source>
</reference>
<dbReference type="GO" id="GO:0051301">
    <property type="term" value="P:cell division"/>
    <property type="evidence" value="ECO:0007669"/>
    <property type="project" value="UniProtKB-KW"/>
</dbReference>
<feature type="compositionally biased region" description="Basic and acidic residues" evidence="9">
    <location>
        <begin position="347"/>
        <end position="360"/>
    </location>
</feature>
<feature type="compositionally biased region" description="Basic and acidic residues" evidence="9">
    <location>
        <begin position="229"/>
        <end position="238"/>
    </location>
</feature>
<keyword evidence="6" id="KW-0175">Coiled coil</keyword>
<feature type="domain" description="Shugoshin N-terminal coiled-coil" evidence="11">
    <location>
        <begin position="20"/>
        <end position="64"/>
    </location>
</feature>